<dbReference type="AlphaFoldDB" id="A0A126R1N4"/>
<dbReference type="EMBL" id="CP014265">
    <property type="protein sequence ID" value="AMK16303.1"/>
    <property type="molecule type" value="Genomic_DNA"/>
</dbReference>
<accession>A0A126R1N4</accession>
<name>A0A126R1N4_METOL</name>
<evidence type="ECO:0000313" key="2">
    <source>
        <dbReference type="Proteomes" id="UP000066376"/>
    </source>
</evidence>
<sequence>MRETERQIFNQLCVEYSETLLIRGRLIFLFPKEDCYEKLFDKMSEHLEILERRMAYYLLGDDNDV</sequence>
<dbReference type="STRING" id="294671.YLM1_1748"/>
<evidence type="ECO:0000313" key="1">
    <source>
        <dbReference type="EMBL" id="AMK16303.1"/>
    </source>
</evidence>
<dbReference type="Proteomes" id="UP000066376">
    <property type="component" value="Chromosome"/>
</dbReference>
<keyword evidence="2" id="KW-1185">Reference proteome</keyword>
<organism evidence="1 2">
    <name type="scientific">Methanobrevibacter olleyae</name>
    <dbReference type="NCBI Taxonomy" id="294671"/>
    <lineage>
        <taxon>Archaea</taxon>
        <taxon>Methanobacteriati</taxon>
        <taxon>Methanobacteriota</taxon>
        <taxon>Methanomada group</taxon>
        <taxon>Methanobacteria</taxon>
        <taxon>Methanobacteriales</taxon>
        <taxon>Methanobacteriaceae</taxon>
        <taxon>Methanobrevibacter</taxon>
    </lineage>
</organism>
<reference evidence="1 2" key="1">
    <citation type="journal article" date="2016" name="Genome Announc.">
        <title>Draft Genome Sequence of the Rumen Methanogen Methanobrevibacter olleyae YLM1.</title>
        <authorList>
            <person name="Kelly W.J."/>
            <person name="Li D."/>
            <person name="Lambie S.C."/>
            <person name="Cox F."/>
            <person name="Attwood G.T."/>
            <person name="Altermann E."/>
            <person name="Leahy S.C."/>
        </authorList>
    </citation>
    <scope>NUCLEOTIDE SEQUENCE [LARGE SCALE GENOMIC DNA]</scope>
    <source>
        <strain evidence="1 2">YLM1</strain>
    </source>
</reference>
<reference evidence="2" key="2">
    <citation type="submission" date="2016-02" db="EMBL/GenBank/DDBJ databases">
        <title>The draft genome sequence of the rumen methanogen Methanobrevibacter olleyae YLM1.</title>
        <authorList>
            <consortium name="New Zealand Agricultural Greenhouse Gas Research Centre/Pastoral Greenhouse Gas Research Consortium"/>
            <person name="Kelly W.J."/>
            <person name="Li D."/>
            <person name="Lambie S.C."/>
            <person name="Attwood G.T."/>
            <person name="Altermann E."/>
            <person name="Leahy S.C."/>
        </authorList>
    </citation>
    <scope>NUCLEOTIDE SEQUENCE [LARGE SCALE GENOMIC DNA]</scope>
    <source>
        <strain evidence="2">YLM1</strain>
    </source>
</reference>
<proteinExistence type="predicted"/>
<gene>
    <name evidence="1" type="ORF">YLM1_1748</name>
</gene>
<dbReference type="GeneID" id="28490057"/>
<protein>
    <submittedName>
        <fullName evidence="1">Uncharacterized protein</fullName>
    </submittedName>
</protein>
<dbReference type="PATRIC" id="fig|294671.3.peg.1817"/>
<dbReference type="RefSeq" id="WP_067148648.1">
    <property type="nucleotide sequence ID" value="NZ_CP014265.1"/>
</dbReference>
<dbReference type="KEGG" id="mol:YLM1_1748"/>